<evidence type="ECO:0000313" key="1">
    <source>
        <dbReference type="EMBL" id="KJV91629.1"/>
    </source>
</evidence>
<comment type="caution">
    <text evidence="1">The sequence shown here is derived from an EMBL/GenBank/DDBJ whole genome shotgun (WGS) entry which is preliminary data.</text>
</comment>
<protein>
    <submittedName>
        <fullName evidence="1">Uncharacterized protein</fullName>
    </submittedName>
</protein>
<accession>A0A0F3QJP1</accession>
<sequence>MYLMKKNPLYELCALPTTILAILQLLLSFPSTVLSSKQTKIINYNLFKELENKTNDKSFI</sequence>
<dbReference type="AlphaFoldDB" id="A0A0F3QJP1"/>
<dbReference type="PATRIC" id="fig|1359194.3.peg.238"/>
<reference evidence="1 2" key="1">
    <citation type="submission" date="2015-02" db="EMBL/GenBank/DDBJ databases">
        <title>Genome Sequencing of Rickettsiales.</title>
        <authorList>
            <person name="Daugherty S.C."/>
            <person name="Su Q."/>
            <person name="Abolude K."/>
            <person name="Beier-Sexton M."/>
            <person name="Carlyon J.A."/>
            <person name="Carter R."/>
            <person name="Day N.P."/>
            <person name="Dumler S.J."/>
            <person name="Dyachenko V."/>
            <person name="Godinez A."/>
            <person name="Kurtti T.J."/>
            <person name="Lichay M."/>
            <person name="Mullins K.E."/>
            <person name="Ott S."/>
            <person name="Pappas-Brown V."/>
            <person name="Paris D.H."/>
            <person name="Patel P."/>
            <person name="Richards A.L."/>
            <person name="Sadzewicz L."/>
            <person name="Sears K."/>
            <person name="Seidman D."/>
            <person name="Sengamalay N."/>
            <person name="Stenos J."/>
            <person name="Tallon L.J."/>
            <person name="Vincent G."/>
            <person name="Fraser C.M."/>
            <person name="Munderloh U."/>
            <person name="Dunning-Hotopp J.C."/>
        </authorList>
    </citation>
    <scope>NUCLEOTIDE SEQUENCE [LARGE SCALE GENOMIC DNA]</scope>
    <source>
        <strain evidence="1 2">RML Mogi</strain>
    </source>
</reference>
<dbReference type="Proteomes" id="UP000033689">
    <property type="component" value="Unassembled WGS sequence"/>
</dbReference>
<evidence type="ECO:0000313" key="2">
    <source>
        <dbReference type="Proteomes" id="UP000033689"/>
    </source>
</evidence>
<organism evidence="1 2">
    <name type="scientific">Rickettsia bellii str. RML Mogi</name>
    <dbReference type="NCBI Taxonomy" id="1359194"/>
    <lineage>
        <taxon>Bacteria</taxon>
        <taxon>Pseudomonadati</taxon>
        <taxon>Pseudomonadota</taxon>
        <taxon>Alphaproteobacteria</taxon>
        <taxon>Rickettsiales</taxon>
        <taxon>Rickettsiaceae</taxon>
        <taxon>Rickettsieae</taxon>
        <taxon>Rickettsia</taxon>
        <taxon>belli group</taxon>
    </lineage>
</organism>
<name>A0A0F3QJP1_RICBE</name>
<gene>
    <name evidence="1" type="ORF">RBEMOGI_0236</name>
</gene>
<proteinExistence type="predicted"/>
<dbReference type="EMBL" id="LAOJ01000001">
    <property type="protein sequence ID" value="KJV91629.1"/>
    <property type="molecule type" value="Genomic_DNA"/>
</dbReference>